<feature type="domain" description="SpaA-like prealbumin fold" evidence="10">
    <location>
        <begin position="356"/>
        <end position="455"/>
    </location>
</feature>
<evidence type="ECO:0000256" key="5">
    <source>
        <dbReference type="SAM" id="MobiDB-lite"/>
    </source>
</evidence>
<evidence type="ECO:0000256" key="4">
    <source>
        <dbReference type="ARBA" id="ARBA00023088"/>
    </source>
</evidence>
<evidence type="ECO:0000259" key="10">
    <source>
        <dbReference type="Pfam" id="PF17802"/>
    </source>
</evidence>
<reference evidence="11 12" key="1">
    <citation type="submission" date="2015-09" db="EMBL/GenBank/DDBJ databases">
        <authorList>
            <consortium name="Pathogen Informatics"/>
        </authorList>
    </citation>
    <scope>NUCLEOTIDE SEQUENCE [LARGE SCALE GENOMIC DNA]</scope>
    <source>
        <strain evidence="11 12">2789STDY5834889</strain>
    </source>
</reference>
<dbReference type="InterPro" id="IPR048052">
    <property type="entry name" value="FM1-like"/>
</dbReference>
<dbReference type="Pfam" id="PF17802">
    <property type="entry name" value="SpaA"/>
    <property type="match status" value="1"/>
</dbReference>
<keyword evidence="6" id="KW-1133">Transmembrane helix</keyword>
<dbReference type="InterPro" id="IPR041033">
    <property type="entry name" value="SpaA_PFL_dom_1"/>
</dbReference>
<accession>A0A175A1H0</accession>
<dbReference type="Gene3D" id="2.60.40.740">
    <property type="match status" value="1"/>
</dbReference>
<evidence type="ECO:0000313" key="11">
    <source>
        <dbReference type="EMBL" id="CUQ91807.1"/>
    </source>
</evidence>
<protein>
    <submittedName>
        <fullName evidence="11">Predicted outer membrane protein</fullName>
    </submittedName>
</protein>
<proteinExistence type="predicted"/>
<dbReference type="NCBIfam" id="NF033902">
    <property type="entry name" value="iso_D2_wall_anc"/>
    <property type="match status" value="1"/>
</dbReference>
<organism evidence="11 12">
    <name type="scientific">[Ruminococcus] torques</name>
    <dbReference type="NCBI Taxonomy" id="33039"/>
    <lineage>
        <taxon>Bacteria</taxon>
        <taxon>Bacillati</taxon>
        <taxon>Bacillota</taxon>
        <taxon>Clostridia</taxon>
        <taxon>Lachnospirales</taxon>
        <taxon>Lachnospiraceae</taxon>
        <taxon>Mediterraneibacter</taxon>
    </lineage>
</organism>
<keyword evidence="4" id="KW-0572">Peptidoglycan-anchor</keyword>
<evidence type="ECO:0000259" key="9">
    <source>
        <dbReference type="Pfam" id="PF16569"/>
    </source>
</evidence>
<dbReference type="SUPFAM" id="SSF49478">
    <property type="entry name" value="Cna protein B-type domain"/>
    <property type="match status" value="1"/>
</dbReference>
<keyword evidence="3 7" id="KW-0732">Signal</keyword>
<sequence>MKVIKKITAIMLSIMMVLGMCSVVGAAEAGTEGTGTITINNAIVGQDYKIYKILTLESYDSKQDTDGKEIGLYSYKPAKGWDEFFKEPGKGSQYVDINDNGYVTWKSKVSEDKAAELAQEALEYAENSANQSKFDSQDIKNEHANAETVKFTGLPLGYYLVDSSAGALCSLDTTKSTATIEEKNGVPSVKKEVQEDSKGDQNSAWGNENTADIGQKVNFKTTITAKKGAENYVLHDTMSDGLTFDANSVNVKLKKKNDGSEETLKAAQYALVKPGTETEGTKCTFEVKFEKALCDTLENDDQLIVTYSATLNDKAEIGNTGNKNETKLTYGDNNKTETATTTTRTFEIPVFKYTLKDNKETALKDATFTLSKDSVTTPNTKEIIKLRKKNGTAEEEYLVDSNGEEQVTTTATGKFKIQGLDAGTYYLTETQQPAGYNKLKAPITIKIDDEGKIYVNEVEEVNVGDVKVLNNTGSLLPSTGGMGTALFYIFGAILVIGSGVVLITKKRMK</sequence>
<evidence type="ECO:0000313" key="12">
    <source>
        <dbReference type="Proteomes" id="UP000078383"/>
    </source>
</evidence>
<feature type="transmembrane region" description="Helical" evidence="6">
    <location>
        <begin position="485"/>
        <end position="504"/>
    </location>
</feature>
<feature type="signal peptide" evidence="7">
    <location>
        <begin position="1"/>
        <end position="26"/>
    </location>
</feature>
<dbReference type="InterPro" id="IPR013783">
    <property type="entry name" value="Ig-like_fold"/>
</dbReference>
<evidence type="ECO:0000259" key="8">
    <source>
        <dbReference type="Pfam" id="PF00746"/>
    </source>
</evidence>
<keyword evidence="2" id="KW-0964">Secreted</keyword>
<dbReference type="Pfam" id="PF00746">
    <property type="entry name" value="Gram_pos_anchor"/>
    <property type="match status" value="1"/>
</dbReference>
<gene>
    <name evidence="11" type="ORF">ERS852502_02497</name>
</gene>
<evidence type="ECO:0000256" key="2">
    <source>
        <dbReference type="ARBA" id="ARBA00022525"/>
    </source>
</evidence>
<dbReference type="NCBIfam" id="TIGR01167">
    <property type="entry name" value="LPXTG_anchor"/>
    <property type="match status" value="1"/>
</dbReference>
<name>A0A175A1H0_9FIRM</name>
<dbReference type="AlphaFoldDB" id="A0A175A1H0"/>
<dbReference type="RefSeq" id="WP_055173197.1">
    <property type="nucleotide sequence ID" value="NZ_CZBX01000012.1"/>
</dbReference>
<dbReference type="Proteomes" id="UP000078383">
    <property type="component" value="Unassembled WGS sequence"/>
</dbReference>
<evidence type="ECO:0000256" key="7">
    <source>
        <dbReference type="SAM" id="SignalP"/>
    </source>
</evidence>
<evidence type="ECO:0000256" key="6">
    <source>
        <dbReference type="SAM" id="Phobius"/>
    </source>
</evidence>
<feature type="domain" description="Gram-positive cocci surface proteins LPxTG" evidence="8">
    <location>
        <begin position="471"/>
        <end position="508"/>
    </location>
</feature>
<dbReference type="EMBL" id="CZBX01000012">
    <property type="protein sequence ID" value="CUQ91807.1"/>
    <property type="molecule type" value="Genomic_DNA"/>
</dbReference>
<dbReference type="OrthoDB" id="2199792at2"/>
<dbReference type="Gene3D" id="2.60.40.10">
    <property type="entry name" value="Immunoglobulins"/>
    <property type="match status" value="1"/>
</dbReference>
<feature type="compositionally biased region" description="Basic and acidic residues" evidence="5">
    <location>
        <begin position="184"/>
        <end position="199"/>
    </location>
</feature>
<keyword evidence="1" id="KW-0134">Cell wall</keyword>
<feature type="region of interest" description="Disordered" evidence="5">
    <location>
        <begin position="184"/>
        <end position="209"/>
    </location>
</feature>
<feature type="chain" id="PRO_5008039267" evidence="7">
    <location>
        <begin position="27"/>
        <end position="509"/>
    </location>
</feature>
<evidence type="ECO:0000256" key="3">
    <source>
        <dbReference type="ARBA" id="ARBA00022729"/>
    </source>
</evidence>
<dbReference type="InterPro" id="IPR032334">
    <property type="entry name" value="GramPos_pilinBB"/>
</dbReference>
<dbReference type="InterPro" id="IPR019931">
    <property type="entry name" value="LPXTG_anchor"/>
</dbReference>
<feature type="domain" description="Gram-positive pilin backbone subunit 2 Cna-B-like" evidence="9">
    <location>
        <begin position="218"/>
        <end position="333"/>
    </location>
</feature>
<keyword evidence="6" id="KW-0472">Membrane</keyword>
<feature type="compositionally biased region" description="Polar residues" evidence="5">
    <location>
        <begin position="200"/>
        <end position="209"/>
    </location>
</feature>
<evidence type="ECO:0000256" key="1">
    <source>
        <dbReference type="ARBA" id="ARBA00022512"/>
    </source>
</evidence>
<keyword evidence="6" id="KW-0812">Transmembrane</keyword>
<dbReference type="Pfam" id="PF16569">
    <property type="entry name" value="GramPos_pilinBB"/>
    <property type="match status" value="1"/>
</dbReference>